<dbReference type="Proteomes" id="UP000800094">
    <property type="component" value="Unassembled WGS sequence"/>
</dbReference>
<sequence>MQQRNSSGWTSSSALVSYSNMEVSPASLPWSCTPSNAPHVGTTLWHARAFRPPLSCSLEANGRRSRNSQASITNLKLTSGHPGSIVRPWCGYDLSANQKSICSRPALFRSLCGDDVRVPGRAILMPPCSPGWHQR</sequence>
<dbReference type="GeneID" id="54573969"/>
<protein>
    <submittedName>
        <fullName evidence="1">Uncharacterized protein</fullName>
    </submittedName>
</protein>
<reference evidence="1" key="1">
    <citation type="journal article" date="2020" name="Stud. Mycol.">
        <title>101 Dothideomycetes genomes: a test case for predicting lifestyles and emergence of pathogens.</title>
        <authorList>
            <person name="Haridas S."/>
            <person name="Albert R."/>
            <person name="Binder M."/>
            <person name="Bloem J."/>
            <person name="Labutti K."/>
            <person name="Salamov A."/>
            <person name="Andreopoulos B."/>
            <person name="Baker S."/>
            <person name="Barry K."/>
            <person name="Bills G."/>
            <person name="Bluhm B."/>
            <person name="Cannon C."/>
            <person name="Castanera R."/>
            <person name="Culley D."/>
            <person name="Daum C."/>
            <person name="Ezra D."/>
            <person name="Gonzalez J."/>
            <person name="Henrissat B."/>
            <person name="Kuo A."/>
            <person name="Liang C."/>
            <person name="Lipzen A."/>
            <person name="Lutzoni F."/>
            <person name="Magnuson J."/>
            <person name="Mondo S."/>
            <person name="Nolan M."/>
            <person name="Ohm R."/>
            <person name="Pangilinan J."/>
            <person name="Park H.-J."/>
            <person name="Ramirez L."/>
            <person name="Alfaro M."/>
            <person name="Sun H."/>
            <person name="Tritt A."/>
            <person name="Yoshinaga Y."/>
            <person name="Zwiers L.-H."/>
            <person name="Turgeon B."/>
            <person name="Goodwin S."/>
            <person name="Spatafora J."/>
            <person name="Crous P."/>
            <person name="Grigoriev I."/>
        </authorList>
    </citation>
    <scope>NUCLEOTIDE SEQUENCE</scope>
    <source>
        <strain evidence="1">CBS 122368</strain>
    </source>
</reference>
<dbReference type="EMBL" id="ML987191">
    <property type="protein sequence ID" value="KAF2252836.1"/>
    <property type="molecule type" value="Genomic_DNA"/>
</dbReference>
<name>A0A6A6IR35_9PLEO</name>
<proteinExistence type="predicted"/>
<organism evidence="1 2">
    <name type="scientific">Trematosphaeria pertusa</name>
    <dbReference type="NCBI Taxonomy" id="390896"/>
    <lineage>
        <taxon>Eukaryota</taxon>
        <taxon>Fungi</taxon>
        <taxon>Dikarya</taxon>
        <taxon>Ascomycota</taxon>
        <taxon>Pezizomycotina</taxon>
        <taxon>Dothideomycetes</taxon>
        <taxon>Pleosporomycetidae</taxon>
        <taxon>Pleosporales</taxon>
        <taxon>Massarineae</taxon>
        <taxon>Trematosphaeriaceae</taxon>
        <taxon>Trematosphaeria</taxon>
    </lineage>
</organism>
<dbReference type="RefSeq" id="XP_033687840.1">
    <property type="nucleotide sequence ID" value="XM_033820639.1"/>
</dbReference>
<accession>A0A6A6IR35</accession>
<gene>
    <name evidence="1" type="ORF">BU26DRAFT_210467</name>
</gene>
<keyword evidence="2" id="KW-1185">Reference proteome</keyword>
<dbReference type="AlphaFoldDB" id="A0A6A6IR35"/>
<evidence type="ECO:0000313" key="2">
    <source>
        <dbReference type="Proteomes" id="UP000800094"/>
    </source>
</evidence>
<evidence type="ECO:0000313" key="1">
    <source>
        <dbReference type="EMBL" id="KAF2252836.1"/>
    </source>
</evidence>